<evidence type="ECO:0000256" key="5">
    <source>
        <dbReference type="ARBA" id="ARBA00022741"/>
    </source>
</evidence>
<dbReference type="InterPro" id="IPR003593">
    <property type="entry name" value="AAA+_ATPase"/>
</dbReference>
<dbReference type="FunFam" id="3.40.50.300:FF:000134">
    <property type="entry name" value="Iron-enterobactin ABC transporter ATP-binding protein"/>
    <property type="match status" value="1"/>
</dbReference>
<dbReference type="EMBL" id="VBTY01000002">
    <property type="protein sequence ID" value="MDG3493019.1"/>
    <property type="molecule type" value="Genomic_DNA"/>
</dbReference>
<dbReference type="GO" id="GO:0005524">
    <property type="term" value="F:ATP binding"/>
    <property type="evidence" value="ECO:0007669"/>
    <property type="project" value="UniProtKB-KW"/>
</dbReference>
<protein>
    <submittedName>
        <fullName evidence="11">ABC transporter ATP-binding protein</fullName>
    </submittedName>
</protein>
<dbReference type="Proteomes" id="UP001152872">
    <property type="component" value="Unassembled WGS sequence"/>
</dbReference>
<keyword evidence="12" id="KW-1185">Reference proteome</keyword>
<keyword evidence="5" id="KW-0547">Nucleotide-binding</keyword>
<keyword evidence="8" id="KW-0406">Ion transport</keyword>
<keyword evidence="6 11" id="KW-0067">ATP-binding</keyword>
<dbReference type="PROSITE" id="PS50893">
    <property type="entry name" value="ABC_TRANSPORTER_2"/>
    <property type="match status" value="1"/>
</dbReference>
<keyword evidence="3" id="KW-1003">Cell membrane</keyword>
<dbReference type="SMART" id="SM00382">
    <property type="entry name" value="AAA"/>
    <property type="match status" value="1"/>
</dbReference>
<evidence type="ECO:0000259" key="10">
    <source>
        <dbReference type="PROSITE" id="PS50893"/>
    </source>
</evidence>
<dbReference type="Pfam" id="PF00005">
    <property type="entry name" value="ABC_tran"/>
    <property type="match status" value="1"/>
</dbReference>
<evidence type="ECO:0000256" key="6">
    <source>
        <dbReference type="ARBA" id="ARBA00022840"/>
    </source>
</evidence>
<dbReference type="GO" id="GO:0006826">
    <property type="term" value="P:iron ion transport"/>
    <property type="evidence" value="ECO:0007669"/>
    <property type="project" value="UniProtKB-KW"/>
</dbReference>
<organism evidence="11 12">
    <name type="scientific">Pseudanabaena catenata USMAC16</name>
    <dbReference type="NCBI Taxonomy" id="1855837"/>
    <lineage>
        <taxon>Bacteria</taxon>
        <taxon>Bacillati</taxon>
        <taxon>Cyanobacteriota</taxon>
        <taxon>Cyanophyceae</taxon>
        <taxon>Pseudanabaenales</taxon>
        <taxon>Pseudanabaenaceae</taxon>
        <taxon>Pseudanabaena</taxon>
    </lineage>
</organism>
<evidence type="ECO:0000313" key="12">
    <source>
        <dbReference type="Proteomes" id="UP001152872"/>
    </source>
</evidence>
<dbReference type="SUPFAM" id="SSF52540">
    <property type="entry name" value="P-loop containing nucleoside triphosphate hydrolases"/>
    <property type="match status" value="1"/>
</dbReference>
<proteinExistence type="predicted"/>
<dbReference type="AlphaFoldDB" id="A0A9X4RJM6"/>
<evidence type="ECO:0000256" key="3">
    <source>
        <dbReference type="ARBA" id="ARBA00022475"/>
    </source>
</evidence>
<evidence type="ECO:0000256" key="4">
    <source>
        <dbReference type="ARBA" id="ARBA00022496"/>
    </source>
</evidence>
<dbReference type="Gene3D" id="3.40.50.300">
    <property type="entry name" value="P-loop containing nucleotide triphosphate hydrolases"/>
    <property type="match status" value="1"/>
</dbReference>
<dbReference type="CDD" id="cd03214">
    <property type="entry name" value="ABC_Iron-Siderophores_B12_Hemin"/>
    <property type="match status" value="1"/>
</dbReference>
<dbReference type="PANTHER" id="PTHR42771:SF4">
    <property type="entry name" value="IRON(3+)-HYDROXAMATE IMPORT ATP-BINDING PROTEIN FHUC"/>
    <property type="match status" value="1"/>
</dbReference>
<name>A0A9X4RJM6_9CYAN</name>
<dbReference type="PANTHER" id="PTHR42771">
    <property type="entry name" value="IRON(3+)-HYDROXAMATE IMPORT ATP-BINDING PROTEIN FHUC"/>
    <property type="match status" value="1"/>
</dbReference>
<evidence type="ECO:0000256" key="1">
    <source>
        <dbReference type="ARBA" id="ARBA00004202"/>
    </source>
</evidence>
<dbReference type="InterPro" id="IPR051535">
    <property type="entry name" value="Siderophore_ABC-ATPase"/>
</dbReference>
<gene>
    <name evidence="11" type="ORF">FEV09_00445</name>
</gene>
<keyword evidence="2" id="KW-0813">Transport</keyword>
<sequence>MTADILQIKNLSCGYGNTPTLENINFEVYRGEWLSIIGANGCGKSTLLKTICGLLLPQHGSIFLNGKNVLHDSAICRYMAFLPQQPIAPEGLTVYQMVCLGRNPHQTWWQWQIDRQGEEVVERALELCHLTSYRDRTMDKLSGGERQRTFIALALAQDPQVILLDEPTTFLDIRYQLELLELLKNLNRNQGLTIVMVLHDMNLAARYSDRIAIMEKGTLLCIGKIDEVITTKNIEKAFAVKAKVVNGDLGIQVYPYASL</sequence>
<reference evidence="11" key="1">
    <citation type="submission" date="2019-05" db="EMBL/GenBank/DDBJ databases">
        <title>Whole genome sequencing of Pseudanabaena catenata USMAC16.</title>
        <authorList>
            <person name="Khan Z."/>
            <person name="Omar W.M."/>
            <person name="Convey P."/>
            <person name="Merican F."/>
            <person name="Najimudin N."/>
        </authorList>
    </citation>
    <scope>NUCLEOTIDE SEQUENCE</scope>
    <source>
        <strain evidence="11">USMAC16</strain>
    </source>
</reference>
<dbReference type="GO" id="GO:0016887">
    <property type="term" value="F:ATP hydrolysis activity"/>
    <property type="evidence" value="ECO:0007669"/>
    <property type="project" value="InterPro"/>
</dbReference>
<comment type="subcellular location">
    <subcellularLocation>
        <location evidence="1">Cell membrane</location>
        <topology evidence="1">Peripheral membrane protein</topology>
    </subcellularLocation>
</comment>
<dbReference type="InterPro" id="IPR003439">
    <property type="entry name" value="ABC_transporter-like_ATP-bd"/>
</dbReference>
<evidence type="ECO:0000256" key="9">
    <source>
        <dbReference type="ARBA" id="ARBA00023136"/>
    </source>
</evidence>
<comment type="caution">
    <text evidence="11">The sequence shown here is derived from an EMBL/GenBank/DDBJ whole genome shotgun (WGS) entry which is preliminary data.</text>
</comment>
<evidence type="ECO:0000256" key="7">
    <source>
        <dbReference type="ARBA" id="ARBA00023004"/>
    </source>
</evidence>
<evidence type="ECO:0000256" key="8">
    <source>
        <dbReference type="ARBA" id="ARBA00023065"/>
    </source>
</evidence>
<evidence type="ECO:0000313" key="11">
    <source>
        <dbReference type="EMBL" id="MDG3493019.1"/>
    </source>
</evidence>
<feature type="domain" description="ABC transporter" evidence="10">
    <location>
        <begin position="6"/>
        <end position="241"/>
    </location>
</feature>
<keyword evidence="7" id="KW-0408">Iron</keyword>
<keyword evidence="4" id="KW-0410">Iron transport</keyword>
<dbReference type="InterPro" id="IPR027417">
    <property type="entry name" value="P-loop_NTPase"/>
</dbReference>
<dbReference type="RefSeq" id="WP_009625045.1">
    <property type="nucleotide sequence ID" value="NZ_VBTY01000002.1"/>
</dbReference>
<keyword evidence="9" id="KW-0472">Membrane</keyword>
<evidence type="ECO:0000256" key="2">
    <source>
        <dbReference type="ARBA" id="ARBA00022448"/>
    </source>
</evidence>
<accession>A0A9X4RJM6</accession>
<dbReference type="GO" id="GO:0005886">
    <property type="term" value="C:plasma membrane"/>
    <property type="evidence" value="ECO:0007669"/>
    <property type="project" value="UniProtKB-SubCell"/>
</dbReference>